<evidence type="ECO:0000256" key="2">
    <source>
        <dbReference type="ARBA" id="ARBA00023136"/>
    </source>
</evidence>
<dbReference type="RefSeq" id="WP_188720348.1">
    <property type="nucleotide sequence ID" value="NZ_BMIF01000003.1"/>
</dbReference>
<evidence type="ECO:0000259" key="6">
    <source>
        <dbReference type="Pfam" id="PF09864"/>
    </source>
</evidence>
<gene>
    <name evidence="7" type="ORF">GCM10011385_15150</name>
</gene>
<name>A0A916RNB9_9HYPH</name>
<organism evidence="7 8">
    <name type="scientific">Nitratireductor aestuarii</name>
    <dbReference type="NCBI Taxonomy" id="1735103"/>
    <lineage>
        <taxon>Bacteria</taxon>
        <taxon>Pseudomonadati</taxon>
        <taxon>Pseudomonadota</taxon>
        <taxon>Alphaproteobacteria</taxon>
        <taxon>Hyphomicrobiales</taxon>
        <taxon>Phyllobacteriaceae</taxon>
        <taxon>Nitratireductor</taxon>
    </lineage>
</organism>
<dbReference type="Pfam" id="PF09864">
    <property type="entry name" value="MliC"/>
    <property type="match status" value="1"/>
</dbReference>
<comment type="caution">
    <text evidence="7">The sequence shown here is derived from an EMBL/GenBank/DDBJ whole genome shotgun (WGS) entry which is preliminary data.</text>
</comment>
<keyword evidence="4" id="KW-0449">Lipoprotein</keyword>
<dbReference type="Proteomes" id="UP000636264">
    <property type="component" value="Unassembled WGS sequence"/>
</dbReference>
<keyword evidence="1 5" id="KW-0732">Signal</keyword>
<reference evidence="7" key="1">
    <citation type="journal article" date="2014" name="Int. J. Syst. Evol. Microbiol.">
        <title>Complete genome sequence of Corynebacterium casei LMG S-19264T (=DSM 44701T), isolated from a smear-ripened cheese.</title>
        <authorList>
            <consortium name="US DOE Joint Genome Institute (JGI-PGF)"/>
            <person name="Walter F."/>
            <person name="Albersmeier A."/>
            <person name="Kalinowski J."/>
            <person name="Ruckert C."/>
        </authorList>
    </citation>
    <scope>NUCLEOTIDE SEQUENCE</scope>
    <source>
        <strain evidence="7">CGMCC 1.15320</strain>
    </source>
</reference>
<protein>
    <recommendedName>
        <fullName evidence="6">C-type lysozyme inhibitor domain-containing protein</fullName>
    </recommendedName>
</protein>
<keyword evidence="3" id="KW-0564">Palmitate</keyword>
<feature type="signal peptide" evidence="5">
    <location>
        <begin position="1"/>
        <end position="18"/>
    </location>
</feature>
<evidence type="ECO:0000313" key="8">
    <source>
        <dbReference type="Proteomes" id="UP000636264"/>
    </source>
</evidence>
<dbReference type="Gene3D" id="2.40.128.200">
    <property type="match status" value="1"/>
</dbReference>
<evidence type="ECO:0000256" key="4">
    <source>
        <dbReference type="ARBA" id="ARBA00023288"/>
    </source>
</evidence>
<accession>A0A916RNB9</accession>
<dbReference type="InterPro" id="IPR036328">
    <property type="entry name" value="MliC_sf"/>
</dbReference>
<keyword evidence="8" id="KW-1185">Reference proteome</keyword>
<dbReference type="SUPFAM" id="SSF141488">
    <property type="entry name" value="YdhA-like"/>
    <property type="match status" value="1"/>
</dbReference>
<feature type="domain" description="C-type lysozyme inhibitor" evidence="6">
    <location>
        <begin position="40"/>
        <end position="105"/>
    </location>
</feature>
<evidence type="ECO:0000313" key="7">
    <source>
        <dbReference type="EMBL" id="GGA62393.1"/>
    </source>
</evidence>
<dbReference type="InterPro" id="IPR018660">
    <property type="entry name" value="MliC"/>
</dbReference>
<dbReference type="AlphaFoldDB" id="A0A916RNB9"/>
<sequence length="117" mass="12604">MRIKLLAIALLAASQGSAAELTISIPGYMDFPVERIQATYDCRGQTLEVEYANAGPVSLAAFVYDGLPVVAANVLSGSGVRYAGRQYIWWTKGKDASLYDLMQGQDAAPVLECSEVR</sequence>
<feature type="chain" id="PRO_5038022888" description="C-type lysozyme inhibitor domain-containing protein" evidence="5">
    <location>
        <begin position="19"/>
        <end position="117"/>
    </location>
</feature>
<evidence type="ECO:0000256" key="1">
    <source>
        <dbReference type="ARBA" id="ARBA00022729"/>
    </source>
</evidence>
<keyword evidence="2" id="KW-0472">Membrane</keyword>
<reference evidence="7" key="2">
    <citation type="submission" date="2020-09" db="EMBL/GenBank/DDBJ databases">
        <authorList>
            <person name="Sun Q."/>
            <person name="Zhou Y."/>
        </authorList>
    </citation>
    <scope>NUCLEOTIDE SEQUENCE</scope>
    <source>
        <strain evidence="7">CGMCC 1.15320</strain>
    </source>
</reference>
<proteinExistence type="predicted"/>
<evidence type="ECO:0000256" key="5">
    <source>
        <dbReference type="SAM" id="SignalP"/>
    </source>
</evidence>
<dbReference type="EMBL" id="BMIF01000003">
    <property type="protein sequence ID" value="GGA62393.1"/>
    <property type="molecule type" value="Genomic_DNA"/>
</dbReference>
<evidence type="ECO:0000256" key="3">
    <source>
        <dbReference type="ARBA" id="ARBA00023139"/>
    </source>
</evidence>